<dbReference type="InterPro" id="IPR025847">
    <property type="entry name" value="MEDS_domain"/>
</dbReference>
<dbReference type="Pfam" id="PF14417">
    <property type="entry name" value="MEDS"/>
    <property type="match status" value="1"/>
</dbReference>
<evidence type="ECO:0000313" key="4">
    <source>
        <dbReference type="Proteomes" id="UP000671828"/>
    </source>
</evidence>
<accession>A0A8T8I0N0</accession>
<reference evidence="3" key="2">
    <citation type="submission" date="2021-04" db="EMBL/GenBank/DDBJ databases">
        <title>Saccharothrix algeriensis WGS.</title>
        <authorList>
            <person name="Stuskova K."/>
            <person name="Hakalova E."/>
            <person name="Tebbal A.B."/>
            <person name="Eichmeier A."/>
        </authorList>
    </citation>
    <scope>NUCLEOTIDE SEQUENCE</scope>
    <source>
        <strain evidence="3">NRRL B-24137</strain>
    </source>
</reference>
<name>A0A8T8I0N0_9PSEU</name>
<organism evidence="3 4">
    <name type="scientific">Saccharothrix algeriensis</name>
    <dbReference type="NCBI Taxonomy" id="173560"/>
    <lineage>
        <taxon>Bacteria</taxon>
        <taxon>Bacillati</taxon>
        <taxon>Actinomycetota</taxon>
        <taxon>Actinomycetes</taxon>
        <taxon>Pseudonocardiales</taxon>
        <taxon>Pseudonocardiaceae</taxon>
        <taxon>Saccharothrix</taxon>
    </lineage>
</organism>
<feature type="domain" description="MEDS" evidence="1">
    <location>
        <begin position="21"/>
        <end position="178"/>
    </location>
</feature>
<evidence type="ECO:0000313" key="3">
    <source>
        <dbReference type="EMBL" id="QTR04218.1"/>
    </source>
</evidence>
<dbReference type="Proteomes" id="UP000671828">
    <property type="component" value="Chromosome"/>
</dbReference>
<gene>
    <name evidence="3" type="ORF">J7S33_04490</name>
    <name evidence="2" type="ORF">JOE68_000840</name>
</gene>
<keyword evidence="5" id="KW-1185">Reference proteome</keyword>
<dbReference type="AlphaFoldDB" id="A0A8T8I0N0"/>
<dbReference type="Proteomes" id="UP001195724">
    <property type="component" value="Unassembled WGS sequence"/>
</dbReference>
<dbReference type="EMBL" id="CP072788">
    <property type="protein sequence ID" value="QTR04218.1"/>
    <property type="molecule type" value="Genomic_DNA"/>
</dbReference>
<dbReference type="RefSeq" id="WP_204841012.1">
    <property type="nucleotide sequence ID" value="NZ_JAFBCL010000001.1"/>
</dbReference>
<evidence type="ECO:0000259" key="1">
    <source>
        <dbReference type="Pfam" id="PF14417"/>
    </source>
</evidence>
<protein>
    <submittedName>
        <fullName evidence="3">MEDS domain-containing protein</fullName>
    </submittedName>
</protein>
<evidence type="ECO:0000313" key="5">
    <source>
        <dbReference type="Proteomes" id="UP001195724"/>
    </source>
</evidence>
<evidence type="ECO:0000313" key="2">
    <source>
        <dbReference type="EMBL" id="MBM7809975.1"/>
    </source>
</evidence>
<reference evidence="2 5" key="1">
    <citation type="submission" date="2021-01" db="EMBL/GenBank/DDBJ databases">
        <title>Sequencing the genomes of 1000 actinobacteria strains.</title>
        <authorList>
            <person name="Klenk H.-P."/>
        </authorList>
    </citation>
    <scope>NUCLEOTIDE SEQUENCE [LARGE SCALE GENOMIC DNA]</scope>
    <source>
        <strain evidence="2 5">DSM 44581</strain>
    </source>
</reference>
<proteinExistence type="predicted"/>
<dbReference type="EMBL" id="JAFBCL010000001">
    <property type="protein sequence ID" value="MBM7809975.1"/>
    <property type="molecule type" value="Genomic_DNA"/>
</dbReference>
<sequence>MPHSGDHRLDGHGADATGHAHVCWSYDGHAEFQRGAAEFLDEGLALGRRVLLVGPGSPESLAAALSGVEGAAAALATGAAEVCSIDDTYGGGGVVDPPAQVDAYAAATERALADGYTGLRVAAQATPLVRTPEQLAAFLRYEHLVDRYAAGHPFSALCAYDTSVLGEDAVAWLAGVHPRTNRPGPFRLHATAEPGVSARLAGELDLNGQDRFKALLAHVDLRPEGGEIVLHAPELTFIDHQGLLALAAYARQRGTTAVLRTGWLGAARVVDALDLADVRVEPLG</sequence>